<protein>
    <recommendedName>
        <fullName evidence="5">Hydrophobic surface binding protein A</fullName>
    </recommendedName>
</protein>
<dbReference type="GO" id="GO:0005576">
    <property type="term" value="C:extracellular region"/>
    <property type="evidence" value="ECO:0007669"/>
    <property type="project" value="TreeGrafter"/>
</dbReference>
<proteinExistence type="predicted"/>
<evidence type="ECO:0000313" key="4">
    <source>
        <dbReference type="Proteomes" id="UP000248423"/>
    </source>
</evidence>
<dbReference type="AlphaFoldDB" id="A0A319ED20"/>
<feature type="compositionally biased region" description="Polar residues" evidence="1">
    <location>
        <begin position="73"/>
        <end position="96"/>
    </location>
</feature>
<evidence type="ECO:0000256" key="2">
    <source>
        <dbReference type="SAM" id="SignalP"/>
    </source>
</evidence>
<dbReference type="Pfam" id="PF12296">
    <property type="entry name" value="HsbA"/>
    <property type="match status" value="1"/>
</dbReference>
<dbReference type="PANTHER" id="PTHR38123:SF1">
    <property type="entry name" value="HYDROPHOBIC SURFACE BINDING PROTEIN"/>
    <property type="match status" value="1"/>
</dbReference>
<dbReference type="InterPro" id="IPR021054">
    <property type="entry name" value="Cell_wall_mannoprotein_1"/>
</dbReference>
<gene>
    <name evidence="3" type="ORF">BO78DRAFT_171120</name>
</gene>
<keyword evidence="4" id="KW-1185">Reference proteome</keyword>
<dbReference type="PANTHER" id="PTHR38123">
    <property type="entry name" value="CELL WALL SERINE-THREONINE-RICH GALACTOMANNOPROTEIN MP1 (AFU_ORTHOLOGUE AFUA_4G03240)"/>
    <property type="match status" value="1"/>
</dbReference>
<feature type="region of interest" description="Disordered" evidence="1">
    <location>
        <begin position="71"/>
        <end position="96"/>
    </location>
</feature>
<accession>A0A319ED20</accession>
<dbReference type="OrthoDB" id="4505377at2759"/>
<dbReference type="VEuPathDB" id="FungiDB:BO78DRAFT_171120"/>
<dbReference type="EMBL" id="KZ826369">
    <property type="protein sequence ID" value="PYI04388.1"/>
    <property type="molecule type" value="Genomic_DNA"/>
</dbReference>
<reference evidence="3 4" key="1">
    <citation type="submission" date="2018-02" db="EMBL/GenBank/DDBJ databases">
        <title>The genomes of Aspergillus section Nigri reveals drivers in fungal speciation.</title>
        <authorList>
            <consortium name="DOE Joint Genome Institute"/>
            <person name="Vesth T.C."/>
            <person name="Nybo J."/>
            <person name="Theobald S."/>
            <person name="Brandl J."/>
            <person name="Frisvad J.C."/>
            <person name="Nielsen K.F."/>
            <person name="Lyhne E.K."/>
            <person name="Kogle M.E."/>
            <person name="Kuo A."/>
            <person name="Riley R."/>
            <person name="Clum A."/>
            <person name="Nolan M."/>
            <person name="Lipzen A."/>
            <person name="Salamov A."/>
            <person name="Henrissat B."/>
            <person name="Wiebenga A."/>
            <person name="De vries R.P."/>
            <person name="Grigoriev I.V."/>
            <person name="Mortensen U.H."/>
            <person name="Andersen M.R."/>
            <person name="Baker S.E."/>
        </authorList>
    </citation>
    <scope>NUCLEOTIDE SEQUENCE [LARGE SCALE GENOMIC DNA]</scope>
    <source>
        <strain evidence="3 4">CBS 121057</strain>
    </source>
</reference>
<feature type="chain" id="PRO_5016399733" description="Hydrophobic surface binding protein A" evidence="2">
    <location>
        <begin position="23"/>
        <end position="194"/>
    </location>
</feature>
<sequence length="194" mass="21302">MRFPLVILTLLSTILISSLTLALPSPSTPNQLLPRTTETIPLITSLVKIGLNAIKLDKALRSFTPNDVDEIRTPSSDLEQSLDQAESTAKSTAKSTENLDARSSTVIAGICTPLKAIFGDMLNVISDKRSDLFAADYGDDMLQTLTNLKVRSRAVAQALKNITKELDGTYIVFLEDLVDRQFALVIEEYRMNKG</sequence>
<keyword evidence="2" id="KW-0732">Signal</keyword>
<name>A0A319ED20_ASPSB</name>
<dbReference type="Proteomes" id="UP000248423">
    <property type="component" value="Unassembled WGS sequence"/>
</dbReference>
<evidence type="ECO:0000256" key="1">
    <source>
        <dbReference type="SAM" id="MobiDB-lite"/>
    </source>
</evidence>
<organism evidence="3 4">
    <name type="scientific">Aspergillus sclerotiicarbonarius (strain CBS 121057 / IBT 28362)</name>
    <dbReference type="NCBI Taxonomy" id="1448318"/>
    <lineage>
        <taxon>Eukaryota</taxon>
        <taxon>Fungi</taxon>
        <taxon>Dikarya</taxon>
        <taxon>Ascomycota</taxon>
        <taxon>Pezizomycotina</taxon>
        <taxon>Eurotiomycetes</taxon>
        <taxon>Eurotiomycetidae</taxon>
        <taxon>Eurotiales</taxon>
        <taxon>Aspergillaceae</taxon>
        <taxon>Aspergillus</taxon>
        <taxon>Aspergillus subgen. Circumdati</taxon>
    </lineage>
</organism>
<evidence type="ECO:0008006" key="5">
    <source>
        <dbReference type="Google" id="ProtNLM"/>
    </source>
</evidence>
<feature type="signal peptide" evidence="2">
    <location>
        <begin position="1"/>
        <end position="22"/>
    </location>
</feature>
<evidence type="ECO:0000313" key="3">
    <source>
        <dbReference type="EMBL" id="PYI04388.1"/>
    </source>
</evidence>